<comment type="caution">
    <text evidence="1">The sequence shown here is derived from an EMBL/GenBank/DDBJ whole genome shotgun (WGS) entry which is preliminary data.</text>
</comment>
<dbReference type="Proteomes" id="UP001576780">
    <property type="component" value="Unassembled WGS sequence"/>
</dbReference>
<name>A0ABV4WKH5_9CYAN</name>
<dbReference type="InterPro" id="IPR046788">
    <property type="entry name" value="Methyltransf_35"/>
</dbReference>
<dbReference type="Pfam" id="PF20553">
    <property type="entry name" value="Methyltransf_35"/>
    <property type="match status" value="1"/>
</dbReference>
<evidence type="ECO:0000313" key="1">
    <source>
        <dbReference type="EMBL" id="MFB2835382.1"/>
    </source>
</evidence>
<organism evidence="1 2">
    <name type="scientific">Floridaenema evergladense BLCC-F167</name>
    <dbReference type="NCBI Taxonomy" id="3153639"/>
    <lineage>
        <taxon>Bacteria</taxon>
        <taxon>Bacillati</taxon>
        <taxon>Cyanobacteriota</taxon>
        <taxon>Cyanophyceae</taxon>
        <taxon>Oscillatoriophycideae</taxon>
        <taxon>Aerosakkonematales</taxon>
        <taxon>Aerosakkonemataceae</taxon>
        <taxon>Floridanema</taxon>
        <taxon>Floridanema evergladense</taxon>
    </lineage>
</organism>
<dbReference type="EMBL" id="JBHFNT010000107">
    <property type="protein sequence ID" value="MFB2835382.1"/>
    <property type="molecule type" value="Genomic_DNA"/>
</dbReference>
<proteinExistence type="predicted"/>
<gene>
    <name evidence="1" type="ORF">ACE1CA_12695</name>
</gene>
<keyword evidence="2" id="KW-1185">Reference proteome</keyword>
<sequence>MAGSYSKINYRLRPAKAVERKMICDSLRCLSPFGELTSYRYVGFGSTYFSDFILFHKSLHIEDMISIEKDQHAKERFEYNKPFGCIKIKYGASYEVLPTIEWNKKSIVWLDYDSPLEKTILDDIDTLIGKLVSGSVLIVTVSAEPERPGEEGLTIEQIAQFREDKLQERLPKEKIPINLESIDLTGKRLGNLYKRIIHNQIEQSIITINSTRSADEKLNYKQIFDFRYADGSRMLTIGWLLFEHSYCNLAEQCKFNKNFQVTKLDEPYEINVPNLTLKEIQYLDSQMPTDDCNAVQRICIPLKDVKSYAELYKYFPSFVEMFM</sequence>
<dbReference type="RefSeq" id="WP_413277795.1">
    <property type="nucleotide sequence ID" value="NZ_JBHFNT010000107.1"/>
</dbReference>
<accession>A0ABV4WKH5</accession>
<reference evidence="1 2" key="1">
    <citation type="submission" date="2024-09" db="EMBL/GenBank/DDBJ databases">
        <title>Floridaenema gen nov. (Aerosakkonemataceae, Aerosakkonematales ord. nov., Cyanobacteria) from benthic tropical and subtropical fresh waters, with the description of four new species.</title>
        <authorList>
            <person name="Moretto J.A."/>
            <person name="Berthold D.E."/>
            <person name="Lefler F.W."/>
            <person name="Huang I.-S."/>
            <person name="Laughinghouse H. IV."/>
        </authorList>
    </citation>
    <scope>NUCLEOTIDE SEQUENCE [LARGE SCALE GENOMIC DNA]</scope>
    <source>
        <strain evidence="1 2">BLCC-F167</strain>
    </source>
</reference>
<evidence type="ECO:0000313" key="2">
    <source>
        <dbReference type="Proteomes" id="UP001576780"/>
    </source>
</evidence>
<protein>
    <submittedName>
        <fullName evidence="1">O-methyltransferase</fullName>
    </submittedName>
</protein>